<dbReference type="STRING" id="589385.SAMN05421504_102817"/>
<dbReference type="PANTHER" id="PTHR39515:SF2">
    <property type="entry name" value="HTH-TYPE TRANSCRIPTIONAL REGULATOR RV0880"/>
    <property type="match status" value="1"/>
</dbReference>
<dbReference type="InterPro" id="IPR052526">
    <property type="entry name" value="HTH-type_Bedaq_tolerance"/>
</dbReference>
<proteinExistence type="predicted"/>
<dbReference type="GO" id="GO:0003677">
    <property type="term" value="F:DNA binding"/>
    <property type="evidence" value="ECO:0007669"/>
    <property type="project" value="UniProtKB-KW"/>
</dbReference>
<keyword evidence="2" id="KW-0238">DNA-binding</keyword>
<dbReference type="AlphaFoldDB" id="A0A1H3A7N5"/>
<dbReference type="EMBL" id="FNON01000002">
    <property type="protein sequence ID" value="SDX25461.1"/>
    <property type="molecule type" value="Genomic_DNA"/>
</dbReference>
<gene>
    <name evidence="2" type="ORF">SAMN05421504_102817</name>
</gene>
<dbReference type="SUPFAM" id="SSF46785">
    <property type="entry name" value="Winged helix' DNA-binding domain"/>
    <property type="match status" value="1"/>
</dbReference>
<evidence type="ECO:0000313" key="3">
    <source>
        <dbReference type="Proteomes" id="UP000199515"/>
    </source>
</evidence>
<dbReference type="PANTHER" id="PTHR39515">
    <property type="entry name" value="CONSERVED PROTEIN"/>
    <property type="match status" value="1"/>
</dbReference>
<evidence type="ECO:0000313" key="2">
    <source>
        <dbReference type="EMBL" id="SDX25461.1"/>
    </source>
</evidence>
<protein>
    <submittedName>
        <fullName evidence="2">DNA-binding transcriptional regulator, MarR family</fullName>
    </submittedName>
</protein>
<evidence type="ECO:0000259" key="1">
    <source>
        <dbReference type="SMART" id="SM00347"/>
    </source>
</evidence>
<dbReference type="InterPro" id="IPR036388">
    <property type="entry name" value="WH-like_DNA-bd_sf"/>
</dbReference>
<feature type="domain" description="HTH marR-type" evidence="1">
    <location>
        <begin position="33"/>
        <end position="133"/>
    </location>
</feature>
<dbReference type="Gene3D" id="1.10.10.10">
    <property type="entry name" value="Winged helix-like DNA-binding domain superfamily/Winged helix DNA-binding domain"/>
    <property type="match status" value="1"/>
</dbReference>
<dbReference type="InterPro" id="IPR036390">
    <property type="entry name" value="WH_DNA-bd_sf"/>
</dbReference>
<dbReference type="OrthoDB" id="122135at2"/>
<dbReference type="SMART" id="SM00347">
    <property type="entry name" value="HTH_MARR"/>
    <property type="match status" value="1"/>
</dbReference>
<name>A0A1H3A7N5_9PSEU</name>
<accession>A0A1H3A7N5</accession>
<reference evidence="2 3" key="1">
    <citation type="submission" date="2016-10" db="EMBL/GenBank/DDBJ databases">
        <authorList>
            <person name="de Groot N.N."/>
        </authorList>
    </citation>
    <scope>NUCLEOTIDE SEQUENCE [LARGE SCALE GENOMIC DNA]</scope>
    <source>
        <strain evidence="2 3">CPCC 202699</strain>
    </source>
</reference>
<keyword evidence="3" id="KW-1185">Reference proteome</keyword>
<dbReference type="InterPro" id="IPR000835">
    <property type="entry name" value="HTH_MarR-typ"/>
</dbReference>
<dbReference type="RefSeq" id="WP_091288655.1">
    <property type="nucleotide sequence ID" value="NZ_FNON01000002.1"/>
</dbReference>
<dbReference type="GO" id="GO:0003700">
    <property type="term" value="F:DNA-binding transcription factor activity"/>
    <property type="evidence" value="ECO:0007669"/>
    <property type="project" value="InterPro"/>
</dbReference>
<dbReference type="Pfam" id="PF12802">
    <property type="entry name" value="MarR_2"/>
    <property type="match status" value="1"/>
</dbReference>
<dbReference type="Proteomes" id="UP000199515">
    <property type="component" value="Unassembled WGS sequence"/>
</dbReference>
<organism evidence="2 3">
    <name type="scientific">Amycolatopsis xylanica</name>
    <dbReference type="NCBI Taxonomy" id="589385"/>
    <lineage>
        <taxon>Bacteria</taxon>
        <taxon>Bacillati</taxon>
        <taxon>Actinomycetota</taxon>
        <taxon>Actinomycetes</taxon>
        <taxon>Pseudonocardiales</taxon>
        <taxon>Pseudonocardiaceae</taxon>
        <taxon>Amycolatopsis</taxon>
    </lineage>
</organism>
<sequence>MSSGTESEDDARVELMRELKTSSQLQHAWLMQVWQSNPGLHPAAAMLLSDLAKFGESRPSDVAKRRMVDISVVSRQIAQLSAAGLIDRRPAPEDGRASLISVSARGQEELLVWRGRYLDFMTHALAGWDADQVTDLTQRLAAMNEDLRKALATEVKCEVS</sequence>